<keyword evidence="3" id="KW-1185">Reference proteome</keyword>
<protein>
    <submittedName>
        <fullName evidence="2">PASTA domain-containing protein</fullName>
    </submittedName>
</protein>
<organism evidence="2 3">
    <name type="scientific">Saccharothrix texasensis</name>
    <dbReference type="NCBI Taxonomy" id="103734"/>
    <lineage>
        <taxon>Bacteria</taxon>
        <taxon>Bacillati</taxon>
        <taxon>Actinomycetota</taxon>
        <taxon>Actinomycetes</taxon>
        <taxon>Pseudonocardiales</taxon>
        <taxon>Pseudonocardiaceae</taxon>
        <taxon>Saccharothrix</taxon>
    </lineage>
</organism>
<evidence type="ECO:0000313" key="3">
    <source>
        <dbReference type="Proteomes" id="UP000268727"/>
    </source>
</evidence>
<name>A0A3N1H5K7_9PSEU</name>
<dbReference type="Pfam" id="PF03793">
    <property type="entry name" value="PASTA"/>
    <property type="match status" value="1"/>
</dbReference>
<dbReference type="AlphaFoldDB" id="A0A3N1H5K7"/>
<gene>
    <name evidence="2" type="ORF">EDD40_3027</name>
</gene>
<accession>A0A3N1H5K7</accession>
<dbReference type="Gene3D" id="3.30.10.20">
    <property type="match status" value="1"/>
</dbReference>
<dbReference type="InterPro" id="IPR005543">
    <property type="entry name" value="PASTA_dom"/>
</dbReference>
<feature type="domain" description="PASTA" evidence="1">
    <location>
        <begin position="5"/>
        <end position="70"/>
    </location>
</feature>
<evidence type="ECO:0000313" key="2">
    <source>
        <dbReference type="EMBL" id="ROP37706.1"/>
    </source>
</evidence>
<dbReference type="RefSeq" id="WP_123743457.1">
    <property type="nucleotide sequence ID" value="NZ_RJKM01000001.1"/>
</dbReference>
<dbReference type="CDD" id="cd06577">
    <property type="entry name" value="PASTA_pknB"/>
    <property type="match status" value="1"/>
</dbReference>
<comment type="caution">
    <text evidence="2">The sequence shown here is derived from an EMBL/GenBank/DDBJ whole genome shotgun (WGS) entry which is preliminary data.</text>
</comment>
<evidence type="ECO:0000259" key="1">
    <source>
        <dbReference type="Pfam" id="PF03793"/>
    </source>
</evidence>
<dbReference type="Proteomes" id="UP000268727">
    <property type="component" value="Unassembled WGS sequence"/>
</dbReference>
<dbReference type="EMBL" id="RJKM01000001">
    <property type="protein sequence ID" value="ROP37706.1"/>
    <property type="molecule type" value="Genomic_DNA"/>
</dbReference>
<reference evidence="2 3" key="1">
    <citation type="submission" date="2018-11" db="EMBL/GenBank/DDBJ databases">
        <title>Sequencing the genomes of 1000 actinobacteria strains.</title>
        <authorList>
            <person name="Klenk H.-P."/>
        </authorList>
    </citation>
    <scope>NUCLEOTIDE SEQUENCE [LARGE SCALE GENOMIC DNA]</scope>
    <source>
        <strain evidence="2 3">DSM 44231</strain>
    </source>
</reference>
<proteinExistence type="predicted"/>
<dbReference type="OrthoDB" id="9812570at2"/>
<sequence>MTHAEVPHLVGLTVPRAREAGHAAGVVVTSRDPDGPPLGALTWPGTWIVTAQDPAAGRRVRRGAPVVIDFEESQT</sequence>